<dbReference type="EMBL" id="JABSTR010000007">
    <property type="protein sequence ID" value="KAH9375039.1"/>
    <property type="molecule type" value="Genomic_DNA"/>
</dbReference>
<keyword evidence="2" id="KW-1185">Reference proteome</keyword>
<proteinExistence type="predicted"/>
<dbReference type="AlphaFoldDB" id="A0A9J6GKE0"/>
<organism evidence="1 2">
    <name type="scientific">Haemaphysalis longicornis</name>
    <name type="common">Bush tick</name>
    <dbReference type="NCBI Taxonomy" id="44386"/>
    <lineage>
        <taxon>Eukaryota</taxon>
        <taxon>Metazoa</taxon>
        <taxon>Ecdysozoa</taxon>
        <taxon>Arthropoda</taxon>
        <taxon>Chelicerata</taxon>
        <taxon>Arachnida</taxon>
        <taxon>Acari</taxon>
        <taxon>Parasitiformes</taxon>
        <taxon>Ixodida</taxon>
        <taxon>Ixodoidea</taxon>
        <taxon>Ixodidae</taxon>
        <taxon>Haemaphysalinae</taxon>
        <taxon>Haemaphysalis</taxon>
    </lineage>
</organism>
<evidence type="ECO:0000313" key="2">
    <source>
        <dbReference type="Proteomes" id="UP000821853"/>
    </source>
</evidence>
<name>A0A9J6GKE0_HAELO</name>
<comment type="caution">
    <text evidence="1">The sequence shown here is derived from an EMBL/GenBank/DDBJ whole genome shotgun (WGS) entry which is preliminary data.</text>
</comment>
<dbReference type="OrthoDB" id="10061868at2759"/>
<protein>
    <submittedName>
        <fullName evidence="1">Uncharacterized protein</fullName>
    </submittedName>
</protein>
<sequence length="256" mass="29260">MRPGQWPEPAVCFKETERDGEIQVQASINVCREIQAHQLGKCHSDGKLCFGRPTADVIPEPNKLKNELESYIEDGALQAGYNSAIEYQDHATRILSELHCKNVRLSLSPKYHRTYGGQVSSQRTYASHEKTDFDRLLMFPGIELESLEKSNFMTSKGQQHIPGHMKGKCFHFDDHKTTSSVLHNRIPSIRHTSLWELEKTGILESIEEHSQQDTSIQRFENTIRSLEGRYKVALLFNDGFEISNNYLIATKDPNQV</sequence>
<dbReference type="Proteomes" id="UP000821853">
    <property type="component" value="Chromosome 5"/>
</dbReference>
<evidence type="ECO:0000313" key="1">
    <source>
        <dbReference type="EMBL" id="KAH9375039.1"/>
    </source>
</evidence>
<accession>A0A9J6GKE0</accession>
<dbReference type="VEuPathDB" id="VectorBase:HLOH_057961"/>
<reference evidence="1 2" key="1">
    <citation type="journal article" date="2020" name="Cell">
        <title>Large-Scale Comparative Analyses of Tick Genomes Elucidate Their Genetic Diversity and Vector Capacities.</title>
        <authorList>
            <consortium name="Tick Genome and Microbiome Consortium (TIGMIC)"/>
            <person name="Jia N."/>
            <person name="Wang J."/>
            <person name="Shi W."/>
            <person name="Du L."/>
            <person name="Sun Y."/>
            <person name="Zhan W."/>
            <person name="Jiang J.F."/>
            <person name="Wang Q."/>
            <person name="Zhang B."/>
            <person name="Ji P."/>
            <person name="Bell-Sakyi L."/>
            <person name="Cui X.M."/>
            <person name="Yuan T.T."/>
            <person name="Jiang B.G."/>
            <person name="Yang W.F."/>
            <person name="Lam T.T."/>
            <person name="Chang Q.C."/>
            <person name="Ding S.J."/>
            <person name="Wang X.J."/>
            <person name="Zhu J.G."/>
            <person name="Ruan X.D."/>
            <person name="Zhao L."/>
            <person name="Wei J.T."/>
            <person name="Ye R.Z."/>
            <person name="Que T.C."/>
            <person name="Du C.H."/>
            <person name="Zhou Y.H."/>
            <person name="Cheng J.X."/>
            <person name="Dai P.F."/>
            <person name="Guo W.B."/>
            <person name="Han X.H."/>
            <person name="Huang E.J."/>
            <person name="Li L.F."/>
            <person name="Wei W."/>
            <person name="Gao Y.C."/>
            <person name="Liu J.Z."/>
            <person name="Shao H.Z."/>
            <person name="Wang X."/>
            <person name="Wang C.C."/>
            <person name="Yang T.C."/>
            <person name="Huo Q.B."/>
            <person name="Li W."/>
            <person name="Chen H.Y."/>
            <person name="Chen S.E."/>
            <person name="Zhou L.G."/>
            <person name="Ni X.B."/>
            <person name="Tian J.H."/>
            <person name="Sheng Y."/>
            <person name="Liu T."/>
            <person name="Pan Y.S."/>
            <person name="Xia L.Y."/>
            <person name="Li J."/>
            <person name="Zhao F."/>
            <person name="Cao W.C."/>
        </authorList>
    </citation>
    <scope>NUCLEOTIDE SEQUENCE [LARGE SCALE GENOMIC DNA]</scope>
    <source>
        <strain evidence="1">HaeL-2018</strain>
    </source>
</reference>
<gene>
    <name evidence="1" type="ORF">HPB48_020633</name>
</gene>